<organism evidence="1">
    <name type="scientific">Arundo donax</name>
    <name type="common">Giant reed</name>
    <name type="synonym">Donax arundinaceus</name>
    <dbReference type="NCBI Taxonomy" id="35708"/>
    <lineage>
        <taxon>Eukaryota</taxon>
        <taxon>Viridiplantae</taxon>
        <taxon>Streptophyta</taxon>
        <taxon>Embryophyta</taxon>
        <taxon>Tracheophyta</taxon>
        <taxon>Spermatophyta</taxon>
        <taxon>Magnoliopsida</taxon>
        <taxon>Liliopsida</taxon>
        <taxon>Poales</taxon>
        <taxon>Poaceae</taxon>
        <taxon>PACMAD clade</taxon>
        <taxon>Arundinoideae</taxon>
        <taxon>Arundineae</taxon>
        <taxon>Arundo</taxon>
    </lineage>
</organism>
<accession>A0A0A8YLL3</accession>
<dbReference type="EMBL" id="GBRH01274388">
    <property type="protein sequence ID" value="JAD23507.1"/>
    <property type="molecule type" value="Transcribed_RNA"/>
</dbReference>
<name>A0A0A8YLL3_ARUDO</name>
<reference evidence="1" key="2">
    <citation type="journal article" date="2015" name="Data Brief">
        <title>Shoot transcriptome of the giant reed, Arundo donax.</title>
        <authorList>
            <person name="Barrero R.A."/>
            <person name="Guerrero F.D."/>
            <person name="Moolhuijzen P."/>
            <person name="Goolsby J.A."/>
            <person name="Tidwell J."/>
            <person name="Bellgard S.E."/>
            <person name="Bellgard M.I."/>
        </authorList>
    </citation>
    <scope>NUCLEOTIDE SEQUENCE</scope>
    <source>
        <tissue evidence="1">Shoot tissue taken approximately 20 cm above the soil surface</tissue>
    </source>
</reference>
<evidence type="ECO:0000313" key="1">
    <source>
        <dbReference type="EMBL" id="JAD23507.1"/>
    </source>
</evidence>
<sequence length="14" mass="1700">MHEIWTKNQLEIAS</sequence>
<reference evidence="1" key="1">
    <citation type="submission" date="2014-09" db="EMBL/GenBank/DDBJ databases">
        <authorList>
            <person name="Magalhaes I.L.F."/>
            <person name="Oliveira U."/>
            <person name="Santos F.R."/>
            <person name="Vidigal T.H.D.A."/>
            <person name="Brescovit A.D."/>
            <person name="Santos A.J."/>
        </authorList>
    </citation>
    <scope>NUCLEOTIDE SEQUENCE</scope>
    <source>
        <tissue evidence="1">Shoot tissue taken approximately 20 cm above the soil surface</tissue>
    </source>
</reference>
<proteinExistence type="predicted"/>
<protein>
    <submittedName>
        <fullName evidence="1">Uncharacterized protein</fullName>
    </submittedName>
</protein>